<dbReference type="InterPro" id="IPR001789">
    <property type="entry name" value="Sig_transdc_resp-reg_receiver"/>
</dbReference>
<evidence type="ECO:0000256" key="2">
    <source>
        <dbReference type="PROSITE-ProRule" id="PRU00169"/>
    </source>
</evidence>
<dbReference type="EMBL" id="JAESVN010000009">
    <property type="protein sequence ID" value="MBL4918841.1"/>
    <property type="molecule type" value="Genomic_DNA"/>
</dbReference>
<dbReference type="InterPro" id="IPR039420">
    <property type="entry name" value="WalR-like"/>
</dbReference>
<gene>
    <name evidence="4" type="ORF">JL811_16580</name>
</gene>
<organism evidence="4 5">
    <name type="scientific">Szabonella alba</name>
    <dbReference type="NCBI Taxonomy" id="2804194"/>
    <lineage>
        <taxon>Bacteria</taxon>
        <taxon>Pseudomonadati</taxon>
        <taxon>Pseudomonadota</taxon>
        <taxon>Alphaproteobacteria</taxon>
        <taxon>Rhodobacterales</taxon>
        <taxon>Paracoccaceae</taxon>
        <taxon>Szabonella</taxon>
    </lineage>
</organism>
<reference evidence="4" key="1">
    <citation type="submission" date="2021-01" db="EMBL/GenBank/DDBJ databases">
        <title>Tabrizicola alba sp. nov. a motile alkaliphilic bacterium isolated from a soda lake.</title>
        <authorList>
            <person name="Szuroczki S."/>
            <person name="Abbaszade G."/>
            <person name="Schumann P."/>
            <person name="Toth E."/>
        </authorList>
    </citation>
    <scope>NUCLEOTIDE SEQUENCE</scope>
    <source>
        <strain evidence="4">DMG-N-6</strain>
    </source>
</reference>
<evidence type="ECO:0000256" key="1">
    <source>
        <dbReference type="ARBA" id="ARBA00023125"/>
    </source>
</evidence>
<evidence type="ECO:0000313" key="4">
    <source>
        <dbReference type="EMBL" id="MBL4918841.1"/>
    </source>
</evidence>
<sequence length="242" mass="27521">MKVLLVEDDQFHAAYLRETVQKALPEAEEIVLARDGHQGETEARRGAIGAIVMDLQMRGRNGIEAARTIWRERPATRILFWSNYSDEAYLRGISRIVPKESAYGYVLKTASNDRLHLALRSVLVEGQIVVDREVHQFQQRQIRPVEVLTEAEYAVLVDVSLGLSDRMVAQRQGMSMRTVQNRLLSLYDKLEVERAADGDMQMNKRSRAVARALALRVINPEALETAEGELQRWLVRQARQGA</sequence>
<dbReference type="SMART" id="SM00448">
    <property type="entry name" value="REC"/>
    <property type="match status" value="1"/>
</dbReference>
<keyword evidence="2" id="KW-0597">Phosphoprotein</keyword>
<dbReference type="GO" id="GO:0003677">
    <property type="term" value="F:DNA binding"/>
    <property type="evidence" value="ECO:0007669"/>
    <property type="project" value="UniProtKB-KW"/>
</dbReference>
<dbReference type="Pfam" id="PF00072">
    <property type="entry name" value="Response_reg"/>
    <property type="match status" value="1"/>
</dbReference>
<dbReference type="GO" id="GO:0006355">
    <property type="term" value="P:regulation of DNA-templated transcription"/>
    <property type="evidence" value="ECO:0007669"/>
    <property type="project" value="InterPro"/>
</dbReference>
<dbReference type="InterPro" id="IPR011006">
    <property type="entry name" value="CheY-like_superfamily"/>
</dbReference>
<evidence type="ECO:0000259" key="3">
    <source>
        <dbReference type="PROSITE" id="PS50110"/>
    </source>
</evidence>
<protein>
    <submittedName>
        <fullName evidence="4">Response regulator transcription factor</fullName>
    </submittedName>
</protein>
<dbReference type="PANTHER" id="PTHR43214">
    <property type="entry name" value="TWO-COMPONENT RESPONSE REGULATOR"/>
    <property type="match status" value="1"/>
</dbReference>
<feature type="modified residue" description="4-aspartylphosphate" evidence="2">
    <location>
        <position position="54"/>
    </location>
</feature>
<dbReference type="SUPFAM" id="SSF52172">
    <property type="entry name" value="CheY-like"/>
    <property type="match status" value="1"/>
</dbReference>
<dbReference type="Gene3D" id="3.40.50.2300">
    <property type="match status" value="1"/>
</dbReference>
<accession>A0A8K0Y1G5</accession>
<dbReference type="Gene3D" id="1.10.10.10">
    <property type="entry name" value="Winged helix-like DNA-binding domain superfamily/Winged helix DNA-binding domain"/>
    <property type="match status" value="1"/>
</dbReference>
<dbReference type="PANTHER" id="PTHR43214:SF43">
    <property type="entry name" value="TWO-COMPONENT RESPONSE REGULATOR"/>
    <property type="match status" value="1"/>
</dbReference>
<dbReference type="InterPro" id="IPR036388">
    <property type="entry name" value="WH-like_DNA-bd_sf"/>
</dbReference>
<dbReference type="SMART" id="SM00421">
    <property type="entry name" value="HTH_LUXR"/>
    <property type="match status" value="1"/>
</dbReference>
<dbReference type="InterPro" id="IPR000792">
    <property type="entry name" value="Tscrpt_reg_LuxR_C"/>
</dbReference>
<dbReference type="Proteomes" id="UP000648908">
    <property type="component" value="Unassembled WGS sequence"/>
</dbReference>
<comment type="caution">
    <text evidence="4">The sequence shown here is derived from an EMBL/GenBank/DDBJ whole genome shotgun (WGS) entry which is preliminary data.</text>
</comment>
<keyword evidence="1" id="KW-0238">DNA-binding</keyword>
<dbReference type="SUPFAM" id="SSF46894">
    <property type="entry name" value="C-terminal effector domain of the bipartite response regulators"/>
    <property type="match status" value="1"/>
</dbReference>
<evidence type="ECO:0000313" key="5">
    <source>
        <dbReference type="Proteomes" id="UP000648908"/>
    </source>
</evidence>
<name>A0A8K0Y1G5_9RHOB</name>
<dbReference type="GO" id="GO:0000160">
    <property type="term" value="P:phosphorelay signal transduction system"/>
    <property type="evidence" value="ECO:0007669"/>
    <property type="project" value="InterPro"/>
</dbReference>
<dbReference type="RefSeq" id="WP_202689820.1">
    <property type="nucleotide sequence ID" value="NZ_JAESVN010000009.1"/>
</dbReference>
<keyword evidence="5" id="KW-1185">Reference proteome</keyword>
<dbReference type="InterPro" id="IPR016032">
    <property type="entry name" value="Sig_transdc_resp-reg_C-effctor"/>
</dbReference>
<dbReference type="PROSITE" id="PS50110">
    <property type="entry name" value="RESPONSE_REGULATORY"/>
    <property type="match status" value="1"/>
</dbReference>
<dbReference type="AlphaFoldDB" id="A0A8K0Y1G5"/>
<feature type="domain" description="Response regulatory" evidence="3">
    <location>
        <begin position="2"/>
        <end position="123"/>
    </location>
</feature>
<proteinExistence type="predicted"/>